<dbReference type="Proteomes" id="UP000232163">
    <property type="component" value="Unassembled WGS sequence"/>
</dbReference>
<feature type="compositionally biased region" description="Basic and acidic residues" evidence="1">
    <location>
        <begin position="13"/>
        <end position="24"/>
    </location>
</feature>
<reference evidence="3" key="1">
    <citation type="journal article" date="2017" name="Int J Environ Stud">
        <title>Does the Miocene-Pliocene relict legume Oxytropis triphylla form nitrogen-fixing nodules with a combination of bacterial strains?</title>
        <authorList>
            <person name="Safronova V."/>
            <person name="Belimov A."/>
            <person name="Sazanova A."/>
            <person name="Kuznetsova I."/>
            <person name="Popova J."/>
            <person name="Andronov E."/>
            <person name="Verkhozina A."/>
            <person name="Tikhonovich I."/>
        </authorList>
    </citation>
    <scope>NUCLEOTIDE SEQUENCE [LARGE SCALE GENOMIC DNA]</scope>
    <source>
        <strain evidence="3">Tri-38</strain>
    </source>
</reference>
<protein>
    <submittedName>
        <fullName evidence="2">Uncharacterized protein</fullName>
    </submittedName>
</protein>
<accession>A0A2N9W1Y2</accession>
<dbReference type="EMBL" id="MZMT01000017">
    <property type="protein sequence ID" value="PIO45750.1"/>
    <property type="molecule type" value="Genomic_DNA"/>
</dbReference>
<evidence type="ECO:0000256" key="1">
    <source>
        <dbReference type="SAM" id="MobiDB-lite"/>
    </source>
</evidence>
<comment type="caution">
    <text evidence="2">The sequence shown here is derived from an EMBL/GenBank/DDBJ whole genome shotgun (WGS) entry which is preliminary data.</text>
</comment>
<evidence type="ECO:0000313" key="3">
    <source>
        <dbReference type="Proteomes" id="UP000232163"/>
    </source>
</evidence>
<gene>
    <name evidence="2" type="ORF">B5P45_07105</name>
</gene>
<keyword evidence="3" id="KW-1185">Reference proteome</keyword>
<dbReference type="AlphaFoldDB" id="A0A2N9W1Y2"/>
<dbReference type="KEGG" id="pht:BLM14_07430"/>
<proteinExistence type="predicted"/>
<evidence type="ECO:0000313" key="2">
    <source>
        <dbReference type="EMBL" id="PIO45750.1"/>
    </source>
</evidence>
<name>A0A2N9W1Y2_9HYPH</name>
<feature type="region of interest" description="Disordered" evidence="1">
    <location>
        <begin position="1"/>
        <end position="35"/>
    </location>
</feature>
<sequence>MTKKKRTTQNPDEVFRRDSRHKDFSANMQTGHSLPETDERFEKLLYFWKRPRRTNLALRLTSQLKRLL</sequence>
<organism evidence="2 3">
    <name type="scientific">Phyllobacterium zundukense</name>
    <dbReference type="NCBI Taxonomy" id="1867719"/>
    <lineage>
        <taxon>Bacteria</taxon>
        <taxon>Pseudomonadati</taxon>
        <taxon>Pseudomonadota</taxon>
        <taxon>Alphaproteobacteria</taxon>
        <taxon>Hyphomicrobiales</taxon>
        <taxon>Phyllobacteriaceae</taxon>
        <taxon>Phyllobacterium</taxon>
    </lineage>
</organism>